<comment type="caution">
    <text evidence="7">The sequence shown here is derived from an EMBL/GenBank/DDBJ whole genome shotgun (WGS) entry which is preliminary data.</text>
</comment>
<proteinExistence type="predicted"/>
<dbReference type="InterPro" id="IPR003594">
    <property type="entry name" value="HATPase_dom"/>
</dbReference>
<dbReference type="PANTHER" id="PTHR43304">
    <property type="entry name" value="PHYTOCHROME-LIKE PROTEIN CPH1"/>
    <property type="match status" value="1"/>
</dbReference>
<keyword evidence="3" id="KW-0597">Phosphoprotein</keyword>
<dbReference type="PANTHER" id="PTHR43304:SF1">
    <property type="entry name" value="PAC DOMAIN-CONTAINING PROTEIN"/>
    <property type="match status" value="1"/>
</dbReference>
<dbReference type="Proteomes" id="UP000005551">
    <property type="component" value="Unassembled WGS sequence"/>
</dbReference>
<accession>I5C8D2</accession>
<dbReference type="EMBL" id="AJYA01000009">
    <property type="protein sequence ID" value="EIM78084.1"/>
    <property type="molecule type" value="Genomic_DNA"/>
</dbReference>
<feature type="domain" description="Histidine kinase" evidence="6">
    <location>
        <begin position="1"/>
        <end position="159"/>
    </location>
</feature>
<dbReference type="PROSITE" id="PS50109">
    <property type="entry name" value="HIS_KIN"/>
    <property type="match status" value="1"/>
</dbReference>
<evidence type="ECO:0000313" key="8">
    <source>
        <dbReference type="Proteomes" id="UP000005551"/>
    </source>
</evidence>
<reference evidence="7 8" key="1">
    <citation type="submission" date="2012-05" db="EMBL/GenBank/DDBJ databases">
        <title>Genome sequence of Nitritalea halalkaliphila LW7.</title>
        <authorList>
            <person name="Jangir P.K."/>
            <person name="Singh A."/>
            <person name="Shivaji S."/>
            <person name="Sharma R."/>
        </authorList>
    </citation>
    <scope>NUCLEOTIDE SEQUENCE [LARGE SCALE GENOMIC DNA]</scope>
    <source>
        <strain evidence="7 8">LW7</strain>
    </source>
</reference>
<evidence type="ECO:0000256" key="2">
    <source>
        <dbReference type="ARBA" id="ARBA00012438"/>
    </source>
</evidence>
<evidence type="ECO:0000256" key="3">
    <source>
        <dbReference type="ARBA" id="ARBA00022553"/>
    </source>
</evidence>
<gene>
    <name evidence="7" type="ORF">A3SI_04747</name>
</gene>
<evidence type="ECO:0000256" key="1">
    <source>
        <dbReference type="ARBA" id="ARBA00000085"/>
    </source>
</evidence>
<evidence type="ECO:0000256" key="5">
    <source>
        <dbReference type="ARBA" id="ARBA00022777"/>
    </source>
</evidence>
<keyword evidence="5 7" id="KW-0418">Kinase</keyword>
<dbReference type="STRING" id="1189621.A3SI_04747"/>
<dbReference type="InterPro" id="IPR036890">
    <property type="entry name" value="HATPase_C_sf"/>
</dbReference>
<dbReference type="GO" id="GO:0004673">
    <property type="term" value="F:protein histidine kinase activity"/>
    <property type="evidence" value="ECO:0007669"/>
    <property type="project" value="UniProtKB-EC"/>
</dbReference>
<dbReference type="EC" id="2.7.13.3" evidence="2"/>
<sequence length="159" mass="17425">MDLAELQLKEVDLHASIENNCASIRALLLLNGVQVINKIPEKTCVAGIQAYIDSIVLNFITNAVKYKRSEAKEGCQLLIALEETDTHKIVHFQDNGIGIDMKLNGGKLFGLYKTFHKHPDARGVGLFLTKGQVEAMGGFITVQSTKGLGTTFSVHFPLQ</sequence>
<name>I5C8D2_9BACT</name>
<keyword evidence="4" id="KW-0808">Transferase</keyword>
<evidence type="ECO:0000256" key="4">
    <source>
        <dbReference type="ARBA" id="ARBA00022679"/>
    </source>
</evidence>
<evidence type="ECO:0000313" key="7">
    <source>
        <dbReference type="EMBL" id="EIM78084.1"/>
    </source>
</evidence>
<dbReference type="PRINTS" id="PR00344">
    <property type="entry name" value="BCTRLSENSOR"/>
</dbReference>
<dbReference type="InterPro" id="IPR004358">
    <property type="entry name" value="Sig_transdc_His_kin-like_C"/>
</dbReference>
<dbReference type="SUPFAM" id="SSF55874">
    <property type="entry name" value="ATPase domain of HSP90 chaperone/DNA topoisomerase II/histidine kinase"/>
    <property type="match status" value="1"/>
</dbReference>
<organism evidence="7 8">
    <name type="scientific">Nitritalea halalkaliphila LW7</name>
    <dbReference type="NCBI Taxonomy" id="1189621"/>
    <lineage>
        <taxon>Bacteria</taxon>
        <taxon>Pseudomonadati</taxon>
        <taxon>Bacteroidota</taxon>
        <taxon>Cytophagia</taxon>
        <taxon>Cytophagales</taxon>
        <taxon>Cyclobacteriaceae</taxon>
        <taxon>Nitritalea</taxon>
    </lineage>
</organism>
<comment type="catalytic activity">
    <reaction evidence="1">
        <text>ATP + protein L-histidine = ADP + protein N-phospho-L-histidine.</text>
        <dbReference type="EC" id="2.7.13.3"/>
    </reaction>
</comment>
<protein>
    <recommendedName>
        <fullName evidence="2">histidine kinase</fullName>
        <ecNumber evidence="2">2.7.13.3</ecNumber>
    </recommendedName>
</protein>
<dbReference type="InterPro" id="IPR052162">
    <property type="entry name" value="Sensor_kinase/Photoreceptor"/>
</dbReference>
<dbReference type="AlphaFoldDB" id="I5C8D2"/>
<dbReference type="Gene3D" id="3.30.565.10">
    <property type="entry name" value="Histidine kinase-like ATPase, C-terminal domain"/>
    <property type="match status" value="1"/>
</dbReference>
<dbReference type="SMART" id="SM00387">
    <property type="entry name" value="HATPase_c"/>
    <property type="match status" value="1"/>
</dbReference>
<keyword evidence="8" id="KW-1185">Reference proteome</keyword>
<evidence type="ECO:0000259" key="6">
    <source>
        <dbReference type="PROSITE" id="PS50109"/>
    </source>
</evidence>
<dbReference type="Pfam" id="PF02518">
    <property type="entry name" value="HATPase_c"/>
    <property type="match status" value="1"/>
</dbReference>
<dbReference type="InterPro" id="IPR005467">
    <property type="entry name" value="His_kinase_dom"/>
</dbReference>